<organism evidence="1">
    <name type="scientific">uncultured organism MedDCM-OCT-S04-C478</name>
    <dbReference type="NCBI Taxonomy" id="743617"/>
    <lineage>
        <taxon>unclassified sequences</taxon>
        <taxon>environmental samples</taxon>
    </lineage>
</organism>
<name>D6PK40_9ZZZZ</name>
<proteinExistence type="predicted"/>
<reference evidence="1" key="1">
    <citation type="journal article" date="2010" name="ISME J.">
        <title>Metagenome of the Mediterranean deep chlorophyll maximum studied by direct and fosmid library 454 pyrosequencing.</title>
        <authorList>
            <person name="Ghai R."/>
            <person name="Martin-Cuadrado A.B."/>
            <person name="Molto A.G."/>
            <person name="Heredia I.G."/>
            <person name="Cabrera R."/>
            <person name="Martin J."/>
            <person name="Verdu M."/>
            <person name="Deschamps P."/>
            <person name="Moreira D."/>
            <person name="Lopez-Garcia P."/>
            <person name="Mira A."/>
            <person name="Rodriguez-Valera F."/>
        </authorList>
    </citation>
    <scope>NUCLEOTIDE SEQUENCE</scope>
</reference>
<dbReference type="EMBL" id="GU943118">
    <property type="protein sequence ID" value="ADD96091.1"/>
    <property type="molecule type" value="Genomic_DNA"/>
</dbReference>
<evidence type="ECO:0000313" key="1">
    <source>
        <dbReference type="EMBL" id="ADD96091.1"/>
    </source>
</evidence>
<accession>D6PK40</accession>
<sequence length="78" mass="9328">MGLKINWRGEFDGDNEHVTDLFIKRNEELVEGSKKKLRRLRVEDTFVNSRKILFRKYYKADEIVKTMRDVLNLAKAIK</sequence>
<dbReference type="AlphaFoldDB" id="D6PK40"/>
<protein>
    <submittedName>
        <fullName evidence="1">Uncharacterized protein</fullName>
    </submittedName>
</protein>